<dbReference type="Proteomes" id="UP000821845">
    <property type="component" value="Chromosome 1"/>
</dbReference>
<evidence type="ECO:0000313" key="2">
    <source>
        <dbReference type="Proteomes" id="UP000821845"/>
    </source>
</evidence>
<name>A0ACB7TLD0_HYAAI</name>
<keyword evidence="2" id="KW-1185">Reference proteome</keyword>
<accession>A0ACB7TLD0</accession>
<gene>
    <name evidence="1" type="ORF">HPB50_016242</name>
</gene>
<protein>
    <submittedName>
        <fullName evidence="1">Uncharacterized protein</fullName>
    </submittedName>
</protein>
<reference evidence="1" key="1">
    <citation type="submission" date="2020-05" db="EMBL/GenBank/DDBJ databases">
        <title>Large-scale comparative analyses of tick genomes elucidate their genetic diversity and vector capacities.</title>
        <authorList>
            <person name="Jia N."/>
            <person name="Wang J."/>
            <person name="Shi W."/>
            <person name="Du L."/>
            <person name="Sun Y."/>
            <person name="Zhan W."/>
            <person name="Jiang J."/>
            <person name="Wang Q."/>
            <person name="Zhang B."/>
            <person name="Ji P."/>
            <person name="Sakyi L.B."/>
            <person name="Cui X."/>
            <person name="Yuan T."/>
            <person name="Jiang B."/>
            <person name="Yang W."/>
            <person name="Lam T.T.-Y."/>
            <person name="Chang Q."/>
            <person name="Ding S."/>
            <person name="Wang X."/>
            <person name="Zhu J."/>
            <person name="Ruan X."/>
            <person name="Zhao L."/>
            <person name="Wei J."/>
            <person name="Que T."/>
            <person name="Du C."/>
            <person name="Cheng J."/>
            <person name="Dai P."/>
            <person name="Han X."/>
            <person name="Huang E."/>
            <person name="Gao Y."/>
            <person name="Liu J."/>
            <person name="Shao H."/>
            <person name="Ye R."/>
            <person name="Li L."/>
            <person name="Wei W."/>
            <person name="Wang X."/>
            <person name="Wang C."/>
            <person name="Yang T."/>
            <person name="Huo Q."/>
            <person name="Li W."/>
            <person name="Guo W."/>
            <person name="Chen H."/>
            <person name="Zhou L."/>
            <person name="Ni X."/>
            <person name="Tian J."/>
            <person name="Zhou Y."/>
            <person name="Sheng Y."/>
            <person name="Liu T."/>
            <person name="Pan Y."/>
            <person name="Xia L."/>
            <person name="Li J."/>
            <person name="Zhao F."/>
            <person name="Cao W."/>
        </authorList>
    </citation>
    <scope>NUCLEOTIDE SEQUENCE</scope>
    <source>
        <strain evidence="1">Hyas-2018</strain>
    </source>
</reference>
<evidence type="ECO:0000313" key="1">
    <source>
        <dbReference type="EMBL" id="KAH6946953.1"/>
    </source>
</evidence>
<dbReference type="EMBL" id="CM023481">
    <property type="protein sequence ID" value="KAH6946953.1"/>
    <property type="molecule type" value="Genomic_DNA"/>
</dbReference>
<sequence length="186" mass="21081">MCKKRSEEEILIERGPEEEVIEVETADGNDQGAISIAGILVLAILLLLTFATGGYVIIRSCVGLQYIYSDTLHSSSYVLAFNNNNDDDDDDNKNNNKKLTSHGSVDGESPRVRFALDEEYECLRAIRRRAERAYRRSGKLEDYKMAQKVHFAQTLTEIRYTVMARILHVIVPVHSSSKDMDHCKIL</sequence>
<organism evidence="1 2">
    <name type="scientific">Hyalomma asiaticum</name>
    <name type="common">Tick</name>
    <dbReference type="NCBI Taxonomy" id="266040"/>
    <lineage>
        <taxon>Eukaryota</taxon>
        <taxon>Metazoa</taxon>
        <taxon>Ecdysozoa</taxon>
        <taxon>Arthropoda</taxon>
        <taxon>Chelicerata</taxon>
        <taxon>Arachnida</taxon>
        <taxon>Acari</taxon>
        <taxon>Parasitiformes</taxon>
        <taxon>Ixodida</taxon>
        <taxon>Ixodoidea</taxon>
        <taxon>Ixodidae</taxon>
        <taxon>Hyalomminae</taxon>
        <taxon>Hyalomma</taxon>
    </lineage>
</organism>
<comment type="caution">
    <text evidence="1">The sequence shown here is derived from an EMBL/GenBank/DDBJ whole genome shotgun (WGS) entry which is preliminary data.</text>
</comment>
<proteinExistence type="predicted"/>